<protein>
    <submittedName>
        <fullName evidence="1">Uncharacterized protein</fullName>
    </submittedName>
</protein>
<dbReference type="AlphaFoldDB" id="A0A8J3FW22"/>
<dbReference type="Proteomes" id="UP000637578">
    <property type="component" value="Unassembled WGS sequence"/>
</dbReference>
<dbReference type="RefSeq" id="WP_189060878.1">
    <property type="nucleotide sequence ID" value="NZ_BMMK01000030.1"/>
</dbReference>
<reference evidence="1" key="1">
    <citation type="journal article" date="2014" name="Int. J. Syst. Evol. Microbiol.">
        <title>Complete genome sequence of Corynebacterium casei LMG S-19264T (=DSM 44701T), isolated from a smear-ripened cheese.</title>
        <authorList>
            <consortium name="US DOE Joint Genome Institute (JGI-PGF)"/>
            <person name="Walter F."/>
            <person name="Albersmeier A."/>
            <person name="Kalinowski J."/>
            <person name="Ruckert C."/>
        </authorList>
    </citation>
    <scope>NUCLEOTIDE SEQUENCE</scope>
    <source>
        <strain evidence="1">CGMCC 4.5737</strain>
    </source>
</reference>
<keyword evidence="2" id="KW-1185">Reference proteome</keyword>
<reference evidence="1" key="2">
    <citation type="submission" date="2020-09" db="EMBL/GenBank/DDBJ databases">
        <authorList>
            <person name="Sun Q."/>
            <person name="Zhou Y."/>
        </authorList>
    </citation>
    <scope>NUCLEOTIDE SEQUENCE</scope>
    <source>
        <strain evidence="1">CGMCC 4.5737</strain>
    </source>
</reference>
<name>A0A8J3FW22_9PSEU</name>
<comment type="caution">
    <text evidence="1">The sequence shown here is derived from an EMBL/GenBank/DDBJ whole genome shotgun (WGS) entry which is preliminary data.</text>
</comment>
<dbReference type="EMBL" id="BMMK01000030">
    <property type="protein sequence ID" value="GGM73428.1"/>
    <property type="molecule type" value="Genomic_DNA"/>
</dbReference>
<organism evidence="1 2">
    <name type="scientific">Longimycelium tulufanense</name>
    <dbReference type="NCBI Taxonomy" id="907463"/>
    <lineage>
        <taxon>Bacteria</taxon>
        <taxon>Bacillati</taxon>
        <taxon>Actinomycetota</taxon>
        <taxon>Actinomycetes</taxon>
        <taxon>Pseudonocardiales</taxon>
        <taxon>Pseudonocardiaceae</taxon>
        <taxon>Longimycelium</taxon>
    </lineage>
</organism>
<gene>
    <name evidence="1" type="ORF">GCM10012275_50090</name>
</gene>
<proteinExistence type="predicted"/>
<sequence>MRPAALVHAMTSINRGRRQKLGSRRRTALLAALLSVFLLPVGAVPAQAEVGDLKCDSEFTFTFTPPLVAGGTSSAAGSAELFDCVSPNGKHAALTSADGVADSQADGAKGPNPCSLQFKIEGDGTLNWNNGDTSDFQFKLWTEPAAMKFAAEVEITGGRMQGDKVIVVTESLDWNKDDCMSAGLKYLKGENHLLFG</sequence>
<evidence type="ECO:0000313" key="1">
    <source>
        <dbReference type="EMBL" id="GGM73428.1"/>
    </source>
</evidence>
<evidence type="ECO:0000313" key="2">
    <source>
        <dbReference type="Proteomes" id="UP000637578"/>
    </source>
</evidence>
<accession>A0A8J3FW22</accession>